<evidence type="ECO:0000256" key="1">
    <source>
        <dbReference type="ARBA" id="ARBA00023002"/>
    </source>
</evidence>
<dbReference type="PRINTS" id="PR00069">
    <property type="entry name" value="ALDKETRDTASE"/>
</dbReference>
<dbReference type="Gene3D" id="3.20.20.100">
    <property type="entry name" value="NADP-dependent oxidoreductase domain"/>
    <property type="match status" value="1"/>
</dbReference>
<protein>
    <submittedName>
        <fullName evidence="3">Aldo/keto reductase</fullName>
        <ecNumber evidence="3">1.1.1.-</ecNumber>
    </submittedName>
</protein>
<dbReference type="KEGG" id="sen:SACE_1251"/>
<proteinExistence type="predicted"/>
<dbReference type="HOGENOM" id="CLU_023205_2_1_11"/>
<feature type="domain" description="NADP-dependent oxidoreductase" evidence="2">
    <location>
        <begin position="14"/>
        <end position="278"/>
    </location>
</feature>
<dbReference type="GO" id="GO:0005737">
    <property type="term" value="C:cytoplasm"/>
    <property type="evidence" value="ECO:0007669"/>
    <property type="project" value="TreeGrafter"/>
</dbReference>
<dbReference type="InterPro" id="IPR023210">
    <property type="entry name" value="NADP_OxRdtase_dom"/>
</dbReference>
<accession>A4F951</accession>
<organism evidence="3 4">
    <name type="scientific">Saccharopolyspora erythraea (strain ATCC 11635 / DSM 40517 / JCM 4748 / NBRC 13426 / NCIMB 8594 / NRRL 2338)</name>
    <dbReference type="NCBI Taxonomy" id="405948"/>
    <lineage>
        <taxon>Bacteria</taxon>
        <taxon>Bacillati</taxon>
        <taxon>Actinomycetota</taxon>
        <taxon>Actinomycetes</taxon>
        <taxon>Pseudonocardiales</taxon>
        <taxon>Pseudonocardiaceae</taxon>
        <taxon>Saccharopolyspora</taxon>
    </lineage>
</organism>
<dbReference type="EC" id="1.1.1.-" evidence="3"/>
<dbReference type="eggNOG" id="COG0667">
    <property type="taxonomic scope" value="Bacteria"/>
</dbReference>
<dbReference type="InterPro" id="IPR050791">
    <property type="entry name" value="Aldo-Keto_reductase"/>
</dbReference>
<reference evidence="3 4" key="1">
    <citation type="journal article" date="2007" name="Nat. Biotechnol.">
        <title>Complete genome sequence of the erythromycin-producing bacterium Saccharopolyspora erythraea NRRL23338.</title>
        <authorList>
            <person name="Oliynyk M."/>
            <person name="Samborskyy M."/>
            <person name="Lester J.B."/>
            <person name="Mironenko T."/>
            <person name="Scott N."/>
            <person name="Dickens S."/>
            <person name="Haydock S.F."/>
            <person name="Leadlay P.F."/>
        </authorList>
    </citation>
    <scope>NUCLEOTIDE SEQUENCE [LARGE SCALE GENOMIC DNA]</scope>
    <source>
        <strain evidence="4">ATCC 11635 / DSM 40517 / JCM 4748 / NBRC 13426 / NCIMB 8594 / NRRL 2338</strain>
    </source>
</reference>
<name>A4F951_SACEN</name>
<dbReference type="GO" id="GO:0016491">
    <property type="term" value="F:oxidoreductase activity"/>
    <property type="evidence" value="ECO:0007669"/>
    <property type="project" value="UniProtKB-KW"/>
</dbReference>
<dbReference type="AlphaFoldDB" id="A4F951"/>
<dbReference type="SUPFAM" id="SSF51430">
    <property type="entry name" value="NAD(P)-linked oxidoreductase"/>
    <property type="match status" value="1"/>
</dbReference>
<dbReference type="PANTHER" id="PTHR43625:SF40">
    <property type="entry name" value="ALDO-KETO REDUCTASE YAKC [NADP(+)]"/>
    <property type="match status" value="1"/>
</dbReference>
<dbReference type="InterPro" id="IPR020471">
    <property type="entry name" value="AKR"/>
</dbReference>
<evidence type="ECO:0000259" key="2">
    <source>
        <dbReference type="Pfam" id="PF00248"/>
    </source>
</evidence>
<evidence type="ECO:0000313" key="4">
    <source>
        <dbReference type="Proteomes" id="UP000006728"/>
    </source>
</evidence>
<gene>
    <name evidence="3" type="ordered locus">SACE_1251</name>
</gene>
<dbReference type="EMBL" id="AM420293">
    <property type="protein sequence ID" value="CAM00576.1"/>
    <property type="molecule type" value="Genomic_DNA"/>
</dbReference>
<dbReference type="InterPro" id="IPR036812">
    <property type="entry name" value="NAD(P)_OxRdtase_dom_sf"/>
</dbReference>
<keyword evidence="4" id="KW-1185">Reference proteome</keyword>
<dbReference type="Pfam" id="PF00248">
    <property type="entry name" value="Aldo_ket_red"/>
    <property type="match status" value="1"/>
</dbReference>
<dbReference type="STRING" id="405948.SACE_1251"/>
<keyword evidence="1 3" id="KW-0560">Oxidoreductase</keyword>
<sequence length="285" mass="30732">MRLLRPAAPSAPDDEADAFALVNRALDLGVTFLDTADLYGDGYNEELVGRAIRHRRDEVVLGTKFGAVRNPDDSFSTRGDAAYARAACEASLRRLGTDVIDLYYLHRRDPAVPIEESVGAMADLVAEGKVRHLGLSEVTAEELRAAHAVHPIAALQNEWSLCRREIEAVVPTCVELGVGVVPYCPHGRGLLLPGAKHQAQRLGEIAAELAALPAALREIADEHGVRPGQVALAWVQQRAVEWGLPVVPIPGTTRQRHLEENIAAVGIVLSAEQLARLDIRVGEAA</sequence>
<dbReference type="PANTHER" id="PTHR43625">
    <property type="entry name" value="AFLATOXIN B1 ALDEHYDE REDUCTASE"/>
    <property type="match status" value="1"/>
</dbReference>
<dbReference type="Proteomes" id="UP000006728">
    <property type="component" value="Chromosome"/>
</dbReference>
<evidence type="ECO:0000313" key="3">
    <source>
        <dbReference type="EMBL" id="CAM00576.1"/>
    </source>
</evidence>